<reference evidence="1" key="1">
    <citation type="submission" date="2021-03" db="EMBL/GenBank/DDBJ databases">
        <title>Evolutionary priming and transition to the ectomycorrhizal habit in an iconic lineage of mushroom-forming fungi: is preadaptation a requirement?</title>
        <authorList>
            <consortium name="DOE Joint Genome Institute"/>
            <person name="Looney B.P."/>
            <person name="Miyauchi S."/>
            <person name="Morin E."/>
            <person name="Drula E."/>
            <person name="Courty P.E."/>
            <person name="Chicoki N."/>
            <person name="Fauchery L."/>
            <person name="Kohler A."/>
            <person name="Kuo A."/>
            <person name="LaButti K."/>
            <person name="Pangilinan J."/>
            <person name="Lipzen A."/>
            <person name="Riley R."/>
            <person name="Andreopoulos W."/>
            <person name="He G."/>
            <person name="Johnson J."/>
            <person name="Barry K.W."/>
            <person name="Grigoriev I.V."/>
            <person name="Nagy L."/>
            <person name="Hibbett D."/>
            <person name="Henrissat B."/>
            <person name="Matheny P.B."/>
            <person name="Labbe J."/>
            <person name="Martin A.F."/>
        </authorList>
    </citation>
    <scope>NUCLEOTIDE SEQUENCE</scope>
    <source>
        <strain evidence="1">BPL698</strain>
    </source>
</reference>
<dbReference type="Proteomes" id="UP001207468">
    <property type="component" value="Unassembled WGS sequence"/>
</dbReference>
<protein>
    <submittedName>
        <fullName evidence="1">Uncharacterized protein</fullName>
    </submittedName>
</protein>
<gene>
    <name evidence="1" type="ORF">F5148DRAFT_199638</name>
</gene>
<organism evidence="1 2">
    <name type="scientific">Russula earlei</name>
    <dbReference type="NCBI Taxonomy" id="71964"/>
    <lineage>
        <taxon>Eukaryota</taxon>
        <taxon>Fungi</taxon>
        <taxon>Dikarya</taxon>
        <taxon>Basidiomycota</taxon>
        <taxon>Agaricomycotina</taxon>
        <taxon>Agaricomycetes</taxon>
        <taxon>Russulales</taxon>
        <taxon>Russulaceae</taxon>
        <taxon>Russula</taxon>
    </lineage>
</organism>
<proteinExistence type="predicted"/>
<evidence type="ECO:0000313" key="2">
    <source>
        <dbReference type="Proteomes" id="UP001207468"/>
    </source>
</evidence>
<sequence>MNPPYLSAYILSFGSVLVTSFWFTLLLYVDRDQYQRLIDFPAWQFRGFANGLTPEVDPTVRILSKVQDDLQGLLAHSHAAGVGIGILRVLPTAFGTMRSSRTLQLHVKILSSFFRGSAPFSQRCPRLANGNLVGRIRQAGPLASERMKEVHLRLRALHESTLKSVYQAATHTHVRPGRHRATQCTIMIVMRVAHAPSLIGFNYI</sequence>
<name>A0ACC0U760_9AGAM</name>
<comment type="caution">
    <text evidence="1">The sequence shown here is derived from an EMBL/GenBank/DDBJ whole genome shotgun (WGS) entry which is preliminary data.</text>
</comment>
<keyword evidence="2" id="KW-1185">Reference proteome</keyword>
<evidence type="ECO:0000313" key="1">
    <source>
        <dbReference type="EMBL" id="KAI9463360.1"/>
    </source>
</evidence>
<dbReference type="EMBL" id="JAGFNK010000159">
    <property type="protein sequence ID" value="KAI9463360.1"/>
    <property type="molecule type" value="Genomic_DNA"/>
</dbReference>
<accession>A0ACC0U760</accession>